<sequence>MLTIEGLKKSYAGNDILKGISIDVNKGDVISIIGPSGSGKTTLCGR</sequence>
<dbReference type="EMBL" id="BEXB01000011">
    <property type="protein sequence ID" value="GAY76085.1"/>
    <property type="molecule type" value="Genomic_DNA"/>
</dbReference>
<comment type="caution">
    <text evidence="2">The sequence shown here is derived from an EMBL/GenBank/DDBJ whole genome shotgun (WGS) entry which is preliminary data.</text>
</comment>
<organism evidence="2 3">
    <name type="scientific">Sporolactobacillus inulinus</name>
    <dbReference type="NCBI Taxonomy" id="2078"/>
    <lineage>
        <taxon>Bacteria</taxon>
        <taxon>Bacillati</taxon>
        <taxon>Bacillota</taxon>
        <taxon>Bacilli</taxon>
        <taxon>Bacillales</taxon>
        <taxon>Sporolactobacillaceae</taxon>
        <taxon>Sporolactobacillus</taxon>
    </lineage>
</organism>
<dbReference type="InterPro" id="IPR027417">
    <property type="entry name" value="P-loop_NTPase"/>
</dbReference>
<dbReference type="GO" id="GO:0005524">
    <property type="term" value="F:ATP binding"/>
    <property type="evidence" value="ECO:0007669"/>
    <property type="project" value="InterPro"/>
</dbReference>
<dbReference type="Gene3D" id="3.40.50.300">
    <property type="entry name" value="P-loop containing nucleotide triphosphate hydrolases"/>
    <property type="match status" value="1"/>
</dbReference>
<accession>A0A4Y1ZAL7</accession>
<dbReference type="Proteomes" id="UP000319716">
    <property type="component" value="Unassembled WGS sequence"/>
</dbReference>
<feature type="domain" description="ABC transporter" evidence="1">
    <location>
        <begin position="17"/>
        <end position="44"/>
    </location>
</feature>
<reference evidence="2 3" key="1">
    <citation type="submission" date="2017-11" db="EMBL/GenBank/DDBJ databases">
        <title>Draft Genome Sequence of Sporolactobacillus inulinus NBRC 111894 Isolated from Koso, a Japanese Sugar-Vegetable Fermented Beverage.</title>
        <authorList>
            <person name="Chiou T.Y."/>
            <person name="Oshima K."/>
            <person name="Suda W."/>
            <person name="Hattori M."/>
            <person name="Takahashi T."/>
        </authorList>
    </citation>
    <scope>NUCLEOTIDE SEQUENCE [LARGE SCALE GENOMIC DNA]</scope>
    <source>
        <strain evidence="2 3">NBRC111894</strain>
    </source>
</reference>
<dbReference type="Pfam" id="PF00005">
    <property type="entry name" value="ABC_tran"/>
    <property type="match status" value="1"/>
</dbReference>
<name>A0A4Y1ZAL7_9BACL</name>
<dbReference type="AlphaFoldDB" id="A0A4Y1ZAL7"/>
<dbReference type="InterPro" id="IPR003439">
    <property type="entry name" value="ABC_transporter-like_ATP-bd"/>
</dbReference>
<evidence type="ECO:0000313" key="3">
    <source>
        <dbReference type="Proteomes" id="UP000319716"/>
    </source>
</evidence>
<protein>
    <recommendedName>
        <fullName evidence="1">ABC transporter domain-containing protein</fullName>
    </recommendedName>
</protein>
<dbReference type="GO" id="GO:0016887">
    <property type="term" value="F:ATP hydrolysis activity"/>
    <property type="evidence" value="ECO:0007669"/>
    <property type="project" value="InterPro"/>
</dbReference>
<dbReference type="PANTHER" id="PTHR43613:SF1">
    <property type="entry name" value="ABC TRANSPORTER, ATP-BINDING PROTEIN"/>
    <property type="match status" value="1"/>
</dbReference>
<dbReference type="PANTHER" id="PTHR43613">
    <property type="entry name" value="ABC TRANSPORTER, ATP-BINDING PROTEIN"/>
    <property type="match status" value="1"/>
</dbReference>
<proteinExistence type="predicted"/>
<gene>
    <name evidence="2" type="ORF">NBRC111894_1639</name>
</gene>
<dbReference type="SUPFAM" id="SSF52540">
    <property type="entry name" value="P-loop containing nucleoside triphosphate hydrolases"/>
    <property type="match status" value="1"/>
</dbReference>
<evidence type="ECO:0000259" key="1">
    <source>
        <dbReference type="Pfam" id="PF00005"/>
    </source>
</evidence>
<evidence type="ECO:0000313" key="2">
    <source>
        <dbReference type="EMBL" id="GAY76085.1"/>
    </source>
</evidence>